<feature type="chain" id="PRO_5003116939" evidence="3">
    <location>
        <begin position="20"/>
        <end position="374"/>
    </location>
</feature>
<evidence type="ECO:0000313" key="4">
    <source>
        <dbReference type="EMBL" id="CBN79146.1"/>
    </source>
</evidence>
<dbReference type="EMBL" id="FN649733">
    <property type="protein sequence ID" value="CBN79146.1"/>
    <property type="molecule type" value="Genomic_DNA"/>
</dbReference>
<dbReference type="PRINTS" id="PR00080">
    <property type="entry name" value="SDRFAMILY"/>
</dbReference>
<dbReference type="InterPro" id="IPR036291">
    <property type="entry name" value="NAD(P)-bd_dom_sf"/>
</dbReference>
<dbReference type="Proteomes" id="UP000002630">
    <property type="component" value="Linkage Group LG08"/>
</dbReference>
<organism evidence="4 5">
    <name type="scientific">Ectocarpus siliculosus</name>
    <name type="common">Brown alga</name>
    <name type="synonym">Conferva siliculosa</name>
    <dbReference type="NCBI Taxonomy" id="2880"/>
    <lineage>
        <taxon>Eukaryota</taxon>
        <taxon>Sar</taxon>
        <taxon>Stramenopiles</taxon>
        <taxon>Ochrophyta</taxon>
        <taxon>PX clade</taxon>
        <taxon>Phaeophyceae</taxon>
        <taxon>Ectocarpales</taxon>
        <taxon>Ectocarpaceae</taxon>
        <taxon>Ectocarpus</taxon>
    </lineage>
</organism>
<reference evidence="4 5" key="1">
    <citation type="journal article" date="2010" name="Nature">
        <title>The Ectocarpus genome and the independent evolution of multicellularity in brown algae.</title>
        <authorList>
            <person name="Cock J.M."/>
            <person name="Sterck L."/>
            <person name="Rouze P."/>
            <person name="Scornet D."/>
            <person name="Allen A.E."/>
            <person name="Amoutzias G."/>
            <person name="Anthouard V."/>
            <person name="Artiguenave F."/>
            <person name="Aury J.M."/>
            <person name="Badger J.H."/>
            <person name="Beszteri B."/>
            <person name="Billiau K."/>
            <person name="Bonnet E."/>
            <person name="Bothwell J.H."/>
            <person name="Bowler C."/>
            <person name="Boyen C."/>
            <person name="Brownlee C."/>
            <person name="Carrano C.J."/>
            <person name="Charrier B."/>
            <person name="Cho G.Y."/>
            <person name="Coelho S.M."/>
            <person name="Collen J."/>
            <person name="Corre E."/>
            <person name="Da Silva C."/>
            <person name="Delage L."/>
            <person name="Delaroque N."/>
            <person name="Dittami S.M."/>
            <person name="Doulbeau S."/>
            <person name="Elias M."/>
            <person name="Farnham G."/>
            <person name="Gachon C.M."/>
            <person name="Gschloessl B."/>
            <person name="Heesch S."/>
            <person name="Jabbari K."/>
            <person name="Jubin C."/>
            <person name="Kawai H."/>
            <person name="Kimura K."/>
            <person name="Kloareg B."/>
            <person name="Kupper F.C."/>
            <person name="Lang D."/>
            <person name="Le Bail A."/>
            <person name="Leblanc C."/>
            <person name="Lerouge P."/>
            <person name="Lohr M."/>
            <person name="Lopez P.J."/>
            <person name="Martens C."/>
            <person name="Maumus F."/>
            <person name="Michel G."/>
            <person name="Miranda-Saavedra D."/>
            <person name="Morales J."/>
            <person name="Moreau H."/>
            <person name="Motomura T."/>
            <person name="Nagasato C."/>
            <person name="Napoli C.A."/>
            <person name="Nelson D.R."/>
            <person name="Nyvall-Collen P."/>
            <person name="Peters A.F."/>
            <person name="Pommier C."/>
            <person name="Potin P."/>
            <person name="Poulain J."/>
            <person name="Quesneville H."/>
            <person name="Read B."/>
            <person name="Rensing S.A."/>
            <person name="Ritter A."/>
            <person name="Rousvoal S."/>
            <person name="Samanta M."/>
            <person name="Samson G."/>
            <person name="Schroeder D.C."/>
            <person name="Segurens B."/>
            <person name="Strittmatter M."/>
            <person name="Tonon T."/>
            <person name="Tregear J.W."/>
            <person name="Valentin K."/>
            <person name="von Dassow P."/>
            <person name="Yamagishi T."/>
            <person name="Van de Peer Y."/>
            <person name="Wincker P."/>
        </authorList>
    </citation>
    <scope>NUCLEOTIDE SEQUENCE [LARGE SCALE GENOMIC DNA]</scope>
    <source>
        <strain evidence="5">Ec32 / CCAP1310/4</strain>
    </source>
</reference>
<dbReference type="PANTHER" id="PTHR43157:SF31">
    <property type="entry name" value="PHOSPHATIDYLINOSITOL-GLYCAN BIOSYNTHESIS CLASS F PROTEIN"/>
    <property type="match status" value="1"/>
</dbReference>
<dbReference type="AlphaFoldDB" id="D8LBW3"/>
<evidence type="ECO:0000256" key="2">
    <source>
        <dbReference type="RuleBase" id="RU000363"/>
    </source>
</evidence>
<evidence type="ECO:0000256" key="1">
    <source>
        <dbReference type="ARBA" id="ARBA00023002"/>
    </source>
</evidence>
<dbReference type="PRINTS" id="PR00081">
    <property type="entry name" value="GDHRDH"/>
</dbReference>
<evidence type="ECO:0000313" key="5">
    <source>
        <dbReference type="Proteomes" id="UP000002630"/>
    </source>
</evidence>
<dbReference type="STRING" id="2880.D8LBW3"/>
<dbReference type="eggNOG" id="KOG1208">
    <property type="taxonomic scope" value="Eukaryota"/>
</dbReference>
<dbReference type="PANTHER" id="PTHR43157">
    <property type="entry name" value="PHOSPHATIDYLINOSITOL-GLYCAN BIOSYNTHESIS CLASS F PROTEIN-RELATED"/>
    <property type="match status" value="1"/>
</dbReference>
<comment type="similarity">
    <text evidence="2">Belongs to the short-chain dehydrogenases/reductases (SDR) family.</text>
</comment>
<proteinExistence type="inferred from homology"/>
<feature type="signal peptide" evidence="3">
    <location>
        <begin position="1"/>
        <end position="19"/>
    </location>
</feature>
<keyword evidence="3" id="KW-0732">Signal</keyword>
<dbReference type="Gene3D" id="3.40.50.720">
    <property type="entry name" value="NAD(P)-binding Rossmann-like Domain"/>
    <property type="match status" value="1"/>
</dbReference>
<dbReference type="GO" id="GO:0016491">
    <property type="term" value="F:oxidoreductase activity"/>
    <property type="evidence" value="ECO:0007669"/>
    <property type="project" value="UniProtKB-KW"/>
</dbReference>
<dbReference type="InParanoid" id="D8LBW3"/>
<sequence length="374" mass="39815">MPLADAVFATMLPVAVLWSAVSRPAAWLRGKDATSPLPPDVDLSGRVVIVTGANTGIGSRTAFNLAKAGAKVIMACRSLERGESARQQLEEEMRETLSKVEGGGGASAARQGTLEVMKCDLSELESVRTFAREFKVKHGDRLDVLVNNAGVGITDGPRVTADGLDLVFGVNFVGHFCLTNELLPLIQSTPAARVVCLSSVMHHSGGTDWESAVMGHPKRRGSTYADSKLAMVIFAKELKKRFAAAGSSATAVAVNPGAVRSDIWRNVPKLVMPVFDLFMRFLFLTSEQGSYTSVRAAALPLETVSGSGYYQPYWMPFKRPLPFEVFGPFVGCAPGLPKLVKDEPAATSALWTTCERVIEAAGAARGDAPGASRG</sequence>
<dbReference type="OMA" id="VKSCEAY"/>
<evidence type="ECO:0000256" key="3">
    <source>
        <dbReference type="SAM" id="SignalP"/>
    </source>
</evidence>
<dbReference type="SUPFAM" id="SSF51735">
    <property type="entry name" value="NAD(P)-binding Rossmann-fold domains"/>
    <property type="match status" value="1"/>
</dbReference>
<dbReference type="Pfam" id="PF00106">
    <property type="entry name" value="adh_short"/>
    <property type="match status" value="1"/>
</dbReference>
<dbReference type="InterPro" id="IPR002347">
    <property type="entry name" value="SDR_fam"/>
</dbReference>
<dbReference type="OrthoDB" id="47007at2759"/>
<accession>D8LBW3</accession>
<dbReference type="EMBL" id="FN647683">
    <property type="protein sequence ID" value="CBN79146.1"/>
    <property type="molecule type" value="Genomic_DNA"/>
</dbReference>
<gene>
    <name evidence="4" type="ORF">Esi_0010_0019</name>
</gene>
<name>D8LBW3_ECTSI</name>
<protein>
    <submittedName>
        <fullName evidence="4">Uncharacterized protein</fullName>
    </submittedName>
</protein>
<keyword evidence="1" id="KW-0560">Oxidoreductase</keyword>
<keyword evidence="5" id="KW-1185">Reference proteome</keyword>